<sequence>MNKKDLNAMQITPAINYALKLFTYPLSLIIPKNSKILVIGGWFGERFADNSRYLYEFLSINKEKYDFEKVIWVTRNKKIIQELENKNFEVYHIWSLKSIWYHLRSPIFIYDQSINDLNSFFLHKGVLLYLWHGFPLKKIGTFAMSDEYKKKSRCNIKIFQTLECILPGVKIRYGGKGSYLLAQSEFASNVLSEAFSIPKDRVILAGYPRNDIFDQKEPEVYYIGNDFELIKKIQDLKNLGYKIIFYAPTFRDKAPTNFFGTEDLSEIQKLKTFLLNKNYALITKFHFATNTMGQILENDSHFFNLDSDTDVYSVLPFIDILITDYSSIAFDFLFLNRPIIYFPYDLEYYRDEDRGFMFDFEEFTPGPKVYNIDELTKILEEIYQGVFIDHFSDERKKLSEKIYDPKYYPGSHILATEINKILRTYS</sequence>
<dbReference type="AlphaFoldDB" id="A0A9X9S362"/>
<dbReference type="InterPro" id="IPR043148">
    <property type="entry name" value="TagF_C"/>
</dbReference>
<organism evidence="7 8">
    <name type="scientific">Methanogenium organophilum</name>
    <dbReference type="NCBI Taxonomy" id="2199"/>
    <lineage>
        <taxon>Archaea</taxon>
        <taxon>Methanobacteriati</taxon>
        <taxon>Methanobacteriota</taxon>
        <taxon>Stenosarchaea group</taxon>
        <taxon>Methanomicrobia</taxon>
        <taxon>Methanomicrobiales</taxon>
        <taxon>Methanomicrobiaceae</taxon>
        <taxon>Methanogenium</taxon>
    </lineage>
</organism>
<evidence type="ECO:0000313" key="7">
    <source>
        <dbReference type="EMBL" id="WAI00841.1"/>
    </source>
</evidence>
<evidence type="ECO:0000256" key="1">
    <source>
        <dbReference type="ARBA" id="ARBA00004202"/>
    </source>
</evidence>
<evidence type="ECO:0000256" key="6">
    <source>
        <dbReference type="ARBA" id="ARBA00023136"/>
    </source>
</evidence>
<dbReference type="Proteomes" id="UP001163096">
    <property type="component" value="Chromosome"/>
</dbReference>
<dbReference type="SUPFAM" id="SSF53756">
    <property type="entry name" value="UDP-Glycosyltransferase/glycogen phosphorylase"/>
    <property type="match status" value="1"/>
</dbReference>
<comment type="subcellular location">
    <subcellularLocation>
        <location evidence="1">Cell membrane</location>
        <topology evidence="1">Peripheral membrane protein</topology>
    </subcellularLocation>
</comment>
<evidence type="ECO:0000256" key="5">
    <source>
        <dbReference type="ARBA" id="ARBA00022944"/>
    </source>
</evidence>
<dbReference type="Pfam" id="PF04464">
    <property type="entry name" value="Glyphos_transf"/>
    <property type="match status" value="1"/>
</dbReference>
<dbReference type="RefSeq" id="WP_268186046.1">
    <property type="nucleotide sequence ID" value="NZ_CP113361.1"/>
</dbReference>
<dbReference type="InterPro" id="IPR007554">
    <property type="entry name" value="Glycerophosphate_synth"/>
</dbReference>
<protein>
    <submittedName>
        <fullName evidence="7">CDP-glycerol glycerophosphotransferase family protein</fullName>
    </submittedName>
</protein>
<dbReference type="EMBL" id="CP113361">
    <property type="protein sequence ID" value="WAI00841.1"/>
    <property type="molecule type" value="Genomic_DNA"/>
</dbReference>
<dbReference type="InterPro" id="IPR043149">
    <property type="entry name" value="TagF_N"/>
</dbReference>
<evidence type="ECO:0000256" key="2">
    <source>
        <dbReference type="ARBA" id="ARBA00010488"/>
    </source>
</evidence>
<keyword evidence="6" id="KW-0472">Membrane</keyword>
<dbReference type="KEGG" id="mou:OU421_10515"/>
<comment type="similarity">
    <text evidence="2">Belongs to the CDP-glycerol glycerophosphotransferase family.</text>
</comment>
<keyword evidence="3" id="KW-1003">Cell membrane</keyword>
<accession>A0A9X9S362</accession>
<dbReference type="PANTHER" id="PTHR37316:SF3">
    <property type="entry name" value="TEICHOIC ACID GLYCEROL-PHOSPHATE TRANSFERASE"/>
    <property type="match status" value="1"/>
</dbReference>
<keyword evidence="4" id="KW-0808">Transferase</keyword>
<dbReference type="Gene3D" id="3.40.50.12580">
    <property type="match status" value="1"/>
</dbReference>
<keyword evidence="5" id="KW-0777">Teichoic acid biosynthesis</keyword>
<dbReference type="PANTHER" id="PTHR37316">
    <property type="entry name" value="TEICHOIC ACID GLYCEROL-PHOSPHATE PRIMASE"/>
    <property type="match status" value="1"/>
</dbReference>
<keyword evidence="8" id="KW-1185">Reference proteome</keyword>
<dbReference type="InterPro" id="IPR051612">
    <property type="entry name" value="Teichoic_Acid_Biosynth"/>
</dbReference>
<dbReference type="Gene3D" id="3.40.50.11820">
    <property type="match status" value="1"/>
</dbReference>
<gene>
    <name evidence="7" type="ORF">OU421_10515</name>
</gene>
<reference evidence="7" key="1">
    <citation type="submission" date="2022-11" db="EMBL/GenBank/DDBJ databases">
        <title>Complete genome sequence of Methanogenium organophilum DSM 3596.</title>
        <authorList>
            <person name="Chen S.-C."/>
            <person name="Lai S.-J."/>
            <person name="You Y.-T."/>
        </authorList>
    </citation>
    <scope>NUCLEOTIDE SEQUENCE</scope>
    <source>
        <strain evidence="7">DSM 3596</strain>
    </source>
</reference>
<dbReference type="GO" id="GO:0005886">
    <property type="term" value="C:plasma membrane"/>
    <property type="evidence" value="ECO:0007669"/>
    <property type="project" value="UniProtKB-SubCell"/>
</dbReference>
<evidence type="ECO:0000313" key="8">
    <source>
        <dbReference type="Proteomes" id="UP001163096"/>
    </source>
</evidence>
<evidence type="ECO:0000256" key="4">
    <source>
        <dbReference type="ARBA" id="ARBA00022679"/>
    </source>
</evidence>
<dbReference type="GeneID" id="76835539"/>
<dbReference type="GO" id="GO:0047355">
    <property type="term" value="F:CDP-glycerol glycerophosphotransferase activity"/>
    <property type="evidence" value="ECO:0007669"/>
    <property type="project" value="InterPro"/>
</dbReference>
<name>A0A9X9S362_METOG</name>
<proteinExistence type="inferred from homology"/>
<evidence type="ECO:0000256" key="3">
    <source>
        <dbReference type="ARBA" id="ARBA00022475"/>
    </source>
</evidence>